<dbReference type="Proteomes" id="UP000185151">
    <property type="component" value="Unassembled WGS sequence"/>
</dbReference>
<dbReference type="InterPro" id="IPR001387">
    <property type="entry name" value="Cro/C1-type_HTH"/>
</dbReference>
<dbReference type="InterPro" id="IPR010982">
    <property type="entry name" value="Lambda_DNA-bd_dom_sf"/>
</dbReference>
<dbReference type="Pfam" id="PF01381">
    <property type="entry name" value="HTH_3"/>
    <property type="match status" value="1"/>
</dbReference>
<dbReference type="AlphaFoldDB" id="A0A1N6I8P8"/>
<keyword evidence="3" id="KW-1185">Reference proteome</keyword>
<reference evidence="2 3" key="1">
    <citation type="submission" date="2016-11" db="EMBL/GenBank/DDBJ databases">
        <authorList>
            <person name="Jaros S."/>
            <person name="Januszkiewicz K."/>
            <person name="Wedrychowicz H."/>
        </authorList>
    </citation>
    <scope>NUCLEOTIDE SEQUENCE [LARGE SCALE GENOMIC DNA]</scope>
    <source>
        <strain evidence="2 3">GAS95</strain>
    </source>
</reference>
<dbReference type="GO" id="GO:0003677">
    <property type="term" value="F:DNA binding"/>
    <property type="evidence" value="ECO:0007669"/>
    <property type="project" value="InterPro"/>
</dbReference>
<dbReference type="CDD" id="cd00093">
    <property type="entry name" value="HTH_XRE"/>
    <property type="match status" value="1"/>
</dbReference>
<dbReference type="EMBL" id="FSRU01000001">
    <property type="protein sequence ID" value="SIO28392.1"/>
    <property type="molecule type" value="Genomic_DNA"/>
</dbReference>
<protein>
    <submittedName>
        <fullName evidence="2">Transcriptional regulator, XRE family</fullName>
    </submittedName>
</protein>
<accession>A0A1N6I8P8</accession>
<dbReference type="PROSITE" id="PS50943">
    <property type="entry name" value="HTH_CROC1"/>
    <property type="match status" value="1"/>
</dbReference>
<sequence>MSIRLGLARGLRAARKMRGVSQDGLGVSSRTYLSALELGKQTPTLDKLDEIARAIGVHPLSVLYYAYAVGLTPQEVRELGHVVRSEIAGLEKYDIVSG</sequence>
<name>A0A1N6I8P8_9BURK</name>
<feature type="domain" description="HTH cro/C1-type" evidence="1">
    <location>
        <begin position="11"/>
        <end position="63"/>
    </location>
</feature>
<dbReference type="SMART" id="SM00530">
    <property type="entry name" value="HTH_XRE"/>
    <property type="match status" value="1"/>
</dbReference>
<dbReference type="SUPFAM" id="SSF47413">
    <property type="entry name" value="lambda repressor-like DNA-binding domains"/>
    <property type="match status" value="1"/>
</dbReference>
<dbReference type="Gene3D" id="1.10.260.40">
    <property type="entry name" value="lambda repressor-like DNA-binding domains"/>
    <property type="match status" value="1"/>
</dbReference>
<evidence type="ECO:0000313" key="3">
    <source>
        <dbReference type="Proteomes" id="UP000185151"/>
    </source>
</evidence>
<dbReference type="OrthoDB" id="8527218at2"/>
<organism evidence="2 3">
    <name type="scientific">Paraburkholderia phenazinium</name>
    <dbReference type="NCBI Taxonomy" id="60549"/>
    <lineage>
        <taxon>Bacteria</taxon>
        <taxon>Pseudomonadati</taxon>
        <taxon>Pseudomonadota</taxon>
        <taxon>Betaproteobacteria</taxon>
        <taxon>Burkholderiales</taxon>
        <taxon>Burkholderiaceae</taxon>
        <taxon>Paraburkholderia</taxon>
    </lineage>
</organism>
<evidence type="ECO:0000259" key="1">
    <source>
        <dbReference type="PROSITE" id="PS50943"/>
    </source>
</evidence>
<evidence type="ECO:0000313" key="2">
    <source>
        <dbReference type="EMBL" id="SIO28392.1"/>
    </source>
</evidence>
<proteinExistence type="predicted"/>
<gene>
    <name evidence="2" type="ORF">SAMN05444165_1929</name>
</gene>